<accession>F2BCH2</accession>
<proteinExistence type="predicted"/>
<keyword evidence="2" id="KW-1185">Reference proteome</keyword>
<evidence type="ECO:0000313" key="2">
    <source>
        <dbReference type="Proteomes" id="UP000004105"/>
    </source>
</evidence>
<reference evidence="1 2" key="1">
    <citation type="submission" date="2011-02" db="EMBL/GenBank/DDBJ databases">
        <authorList>
            <person name="Muzny D."/>
            <person name="Qin X."/>
            <person name="Deng J."/>
            <person name="Jiang H."/>
            <person name="Liu Y."/>
            <person name="Qu J."/>
            <person name="Song X.-Z."/>
            <person name="Zhang L."/>
            <person name="Thornton R."/>
            <person name="Coyle M."/>
            <person name="Francisco L."/>
            <person name="Jackson L."/>
            <person name="Javaid M."/>
            <person name="Korchina V."/>
            <person name="Kovar C."/>
            <person name="Mata R."/>
            <person name="Mathew T."/>
            <person name="Ngo R."/>
            <person name="Nguyen L."/>
            <person name="Nguyen N."/>
            <person name="Okwuonu G."/>
            <person name="Ongeri F."/>
            <person name="Pham C."/>
            <person name="Simmons D."/>
            <person name="Wilczek-Boney K."/>
            <person name="Hale W."/>
            <person name="Jakkamsetti A."/>
            <person name="Pham P."/>
            <person name="Ruth R."/>
            <person name="San Lucas F."/>
            <person name="Warren J."/>
            <person name="Zhang J."/>
            <person name="Zhao Z."/>
            <person name="Zhou C."/>
            <person name="Zhu D."/>
            <person name="Lee S."/>
            <person name="Bess C."/>
            <person name="Blankenburg K."/>
            <person name="Forbes L."/>
            <person name="Fu Q."/>
            <person name="Gubbala S."/>
            <person name="Hirani K."/>
            <person name="Jayaseelan J.C."/>
            <person name="Lara F."/>
            <person name="Munidasa M."/>
            <person name="Palculict T."/>
            <person name="Patil S."/>
            <person name="Pu L.-L."/>
            <person name="Saada N."/>
            <person name="Tang L."/>
            <person name="Weissenberger G."/>
            <person name="Zhu Y."/>
            <person name="Hemphill L."/>
            <person name="Shang Y."/>
            <person name="Youmans B."/>
            <person name="Ayvaz T."/>
            <person name="Ross M."/>
            <person name="Santibanez J."/>
            <person name="Aqrawi P."/>
            <person name="Gross S."/>
            <person name="Joshi V."/>
            <person name="Fowler G."/>
            <person name="Nazareth L."/>
            <person name="Reid J."/>
            <person name="Worley K."/>
            <person name="Petrosino J."/>
            <person name="Highlander S."/>
            <person name="Gibbs R."/>
        </authorList>
    </citation>
    <scope>NUCLEOTIDE SEQUENCE [LARGE SCALE GENOMIC DNA]</scope>
    <source>
        <strain evidence="1 2">ATCC BAA-1200</strain>
    </source>
</reference>
<dbReference type="AlphaFoldDB" id="F2BCH2"/>
<dbReference type="Proteomes" id="UP000004105">
    <property type="component" value="Unassembled WGS sequence"/>
</dbReference>
<protein>
    <submittedName>
        <fullName evidence="1">Pilus assembly protein CpaF</fullName>
    </submittedName>
</protein>
<name>F2BCH2_9NEIS</name>
<organism evidence="1 2">
    <name type="scientific">Neisseria bacilliformis ATCC BAA-1200</name>
    <dbReference type="NCBI Taxonomy" id="888742"/>
    <lineage>
        <taxon>Bacteria</taxon>
        <taxon>Pseudomonadati</taxon>
        <taxon>Pseudomonadota</taxon>
        <taxon>Betaproteobacteria</taxon>
        <taxon>Neisseriales</taxon>
        <taxon>Neisseriaceae</taxon>
        <taxon>Neisseria</taxon>
    </lineage>
</organism>
<gene>
    <name evidence="1" type="ORF">HMPREF9123_1427</name>
</gene>
<evidence type="ECO:0000313" key="1">
    <source>
        <dbReference type="EMBL" id="EGF10956.1"/>
    </source>
</evidence>
<dbReference type="EMBL" id="AFAY01000029">
    <property type="protein sequence ID" value="EGF10956.1"/>
    <property type="molecule type" value="Genomic_DNA"/>
</dbReference>
<sequence>MRTDAAPFPPYTPCGADKAGGRLKAASHIFRRPQSGFGFAATAHIEKKGRLKTCY</sequence>
<comment type="caution">
    <text evidence="1">The sequence shown here is derived from an EMBL/GenBank/DDBJ whole genome shotgun (WGS) entry which is preliminary data.</text>
</comment>
<dbReference type="HOGENOM" id="CLU_3027559_0_0_4"/>